<comment type="caution">
    <text evidence="3">The sequence shown here is derived from an EMBL/GenBank/DDBJ whole genome shotgun (WGS) entry which is preliminary data.</text>
</comment>
<dbReference type="InterPro" id="IPR032806">
    <property type="entry name" value="YbfD_N"/>
</dbReference>
<evidence type="ECO:0000256" key="1">
    <source>
        <dbReference type="SAM" id="MobiDB-lite"/>
    </source>
</evidence>
<sequence length="110" mass="11527">MPSVVSFPIPPVLGRLRDRPDAAEDGLTGPPVRSAQVPDLRKPRGVRYSPVCVPALAACAVLTGATSLLAISEWAADAPPSVLDRIGARTQPRRNPGQETAPVSAEALLR</sequence>
<name>A0ABP5VQ54_9ACTN</name>
<evidence type="ECO:0000313" key="4">
    <source>
        <dbReference type="Proteomes" id="UP001500058"/>
    </source>
</evidence>
<feature type="domain" description="H repeat-associated protein N-terminal" evidence="2">
    <location>
        <begin position="35"/>
        <end position="86"/>
    </location>
</feature>
<evidence type="ECO:0000313" key="3">
    <source>
        <dbReference type="EMBL" id="GAA2405473.1"/>
    </source>
</evidence>
<dbReference type="Proteomes" id="UP001500058">
    <property type="component" value="Unassembled WGS sequence"/>
</dbReference>
<dbReference type="Pfam" id="PF13808">
    <property type="entry name" value="DDE_Tnp_1_assoc"/>
    <property type="match status" value="1"/>
</dbReference>
<dbReference type="RefSeq" id="WP_344632127.1">
    <property type="nucleotide sequence ID" value="NZ_BAAATJ010000017.1"/>
</dbReference>
<accession>A0ABP5VQ54</accession>
<feature type="region of interest" description="Disordered" evidence="1">
    <location>
        <begin position="87"/>
        <end position="110"/>
    </location>
</feature>
<organism evidence="3 4">
    <name type="scientific">Streptomyces glaucosporus</name>
    <dbReference type="NCBI Taxonomy" id="284044"/>
    <lineage>
        <taxon>Bacteria</taxon>
        <taxon>Bacillati</taxon>
        <taxon>Actinomycetota</taxon>
        <taxon>Actinomycetes</taxon>
        <taxon>Kitasatosporales</taxon>
        <taxon>Streptomycetaceae</taxon>
        <taxon>Streptomyces</taxon>
    </lineage>
</organism>
<keyword evidence="4" id="KW-1185">Reference proteome</keyword>
<proteinExistence type="predicted"/>
<reference evidence="4" key="1">
    <citation type="journal article" date="2019" name="Int. J. Syst. Evol. Microbiol.">
        <title>The Global Catalogue of Microorganisms (GCM) 10K type strain sequencing project: providing services to taxonomists for standard genome sequencing and annotation.</title>
        <authorList>
            <consortium name="The Broad Institute Genomics Platform"/>
            <consortium name="The Broad Institute Genome Sequencing Center for Infectious Disease"/>
            <person name="Wu L."/>
            <person name="Ma J."/>
        </authorList>
    </citation>
    <scope>NUCLEOTIDE SEQUENCE [LARGE SCALE GENOMIC DNA]</scope>
    <source>
        <strain evidence="4">JCM 6921</strain>
    </source>
</reference>
<dbReference type="EMBL" id="BAAATJ010000017">
    <property type="protein sequence ID" value="GAA2405473.1"/>
    <property type="molecule type" value="Genomic_DNA"/>
</dbReference>
<feature type="region of interest" description="Disordered" evidence="1">
    <location>
        <begin position="15"/>
        <end position="40"/>
    </location>
</feature>
<gene>
    <name evidence="3" type="ORF">GCM10010420_36590</name>
</gene>
<evidence type="ECO:0000259" key="2">
    <source>
        <dbReference type="Pfam" id="PF13808"/>
    </source>
</evidence>
<protein>
    <recommendedName>
        <fullName evidence="2">H repeat-associated protein N-terminal domain-containing protein</fullName>
    </recommendedName>
</protein>